<evidence type="ECO:0000313" key="1">
    <source>
        <dbReference type="EMBL" id="PKD32741.1"/>
    </source>
</evidence>
<organism evidence="1 2">
    <name type="scientific">Ruminococcus bromii</name>
    <dbReference type="NCBI Taxonomy" id="40518"/>
    <lineage>
        <taxon>Bacteria</taxon>
        <taxon>Bacillati</taxon>
        <taxon>Bacillota</taxon>
        <taxon>Clostridia</taxon>
        <taxon>Eubacteriales</taxon>
        <taxon>Oscillospiraceae</taxon>
        <taxon>Ruminococcus</taxon>
    </lineage>
</organism>
<proteinExistence type="predicted"/>
<sequence>MDGFEFENCGKAILKCEGKILGGVEKATCTRKNSFTEIKEFLNDKPVERIVSNEWELTFEMRLTDETPFLERDSFKNLELDLAKKKIVYTDCKVLEFSSVTQGSGSILATVKISADERKII</sequence>
<evidence type="ECO:0000313" key="2">
    <source>
        <dbReference type="Proteomes" id="UP000233425"/>
    </source>
</evidence>
<keyword evidence="2" id="KW-1185">Reference proteome</keyword>
<dbReference type="EMBL" id="NNSR01000013">
    <property type="protein sequence ID" value="PKD32741.1"/>
    <property type="molecule type" value="Genomic_DNA"/>
</dbReference>
<dbReference type="AlphaFoldDB" id="A0A2N0V0I9"/>
<comment type="caution">
    <text evidence="1">The sequence shown here is derived from an EMBL/GenBank/DDBJ whole genome shotgun (WGS) entry which is preliminary data.</text>
</comment>
<dbReference type="Proteomes" id="UP000233425">
    <property type="component" value="Unassembled WGS sequence"/>
</dbReference>
<dbReference type="RefSeq" id="WP_101028240.1">
    <property type="nucleotide sequence ID" value="NZ_CABMMZ010000013.1"/>
</dbReference>
<name>A0A2N0V0I9_9FIRM</name>
<accession>A0A2N0V0I9</accession>
<protein>
    <submittedName>
        <fullName evidence="1">Uncharacterized protein</fullName>
    </submittedName>
</protein>
<reference evidence="1" key="1">
    <citation type="journal article" date="2018" name="Environ. Microbiol.">
        <title>Sporulation capability and amylosome conservation among diverse human colonic and rumen isolates of the keystone starch-degrader Ruminococcus bromii.</title>
        <authorList>
            <person name="Mukhopadhya I."/>
            <person name="Morais S."/>
            <person name="Laverde-Gomez J."/>
            <person name="Sheridan P.O."/>
            <person name="Walker A.W."/>
            <person name="Kelly W."/>
            <person name="Klieve A.V."/>
            <person name="Ouwerkerk D."/>
            <person name="Duncan S.H."/>
            <person name="Louis P."/>
            <person name="Koropatkin N."/>
            <person name="Cockburn D."/>
            <person name="Kibler R."/>
            <person name="Cooper P.J."/>
            <person name="Sandoval C."/>
            <person name="Crost E."/>
            <person name="Juge N."/>
            <person name="Bayer E.A."/>
            <person name="Flint H.J."/>
        </authorList>
    </citation>
    <scope>NUCLEOTIDE SEQUENCE [LARGE SCALE GENOMIC DNA]</scope>
    <source>
        <strain evidence="1">ATCC 27255</strain>
    </source>
</reference>
<gene>
    <name evidence="1" type="ORF">RBATCC27255_00055</name>
</gene>